<proteinExistence type="predicted"/>
<dbReference type="EMBL" id="CP001056">
    <property type="protein sequence ID" value="ACD23263.1"/>
    <property type="molecule type" value="Genomic_DNA"/>
</dbReference>
<dbReference type="GO" id="GO:0050152">
    <property type="term" value="F:omega-amidase activity"/>
    <property type="evidence" value="ECO:0007669"/>
    <property type="project" value="TreeGrafter"/>
</dbReference>
<dbReference type="AlphaFoldDB" id="B2TQP4"/>
<dbReference type="PANTHER" id="PTHR47799">
    <property type="entry name" value="OMEGA-AMIDASE YAFV"/>
    <property type="match status" value="1"/>
</dbReference>
<dbReference type="Pfam" id="PF00795">
    <property type="entry name" value="CN_hydrolase"/>
    <property type="match status" value="1"/>
</dbReference>
<dbReference type="InterPro" id="IPR036526">
    <property type="entry name" value="C-N_Hydrolase_sf"/>
</dbReference>
<sequence>MIIGIGQIDVLWEDYFANMKKIKILVEEASIKDVELILFPEMALTGVTLDIEKLILERDEIVSWCRELAIKNNINIGLGYGKKIDNKGLNNYIIISNLGEVLCDYSKIHLFTYGGEPKAYYNGMNVLDYQIGGFTMSSFICYDLRFPEIFQLAARKAQVITIAANWPESKIDEWISFLKVRALETQSYIIGINRLGEGDGIKYNGKSAIVSPWGDILNDLSDKEELVIQEIKLEQVFKSRAKFNVKDDRREDLYKKYYS</sequence>
<dbReference type="SUPFAM" id="SSF56317">
    <property type="entry name" value="Carbon-nitrogen hydrolase"/>
    <property type="match status" value="1"/>
</dbReference>
<dbReference type="PATRIC" id="fig|935198.13.peg.3281"/>
<evidence type="ECO:0000259" key="1">
    <source>
        <dbReference type="PROSITE" id="PS50263"/>
    </source>
</evidence>
<dbReference type="HOGENOM" id="CLU_030130_3_7_9"/>
<dbReference type="KEGG" id="cbk:CLL_A3315"/>
<gene>
    <name evidence="2" type="ordered locus">CLL_A3315</name>
</gene>
<dbReference type="PANTHER" id="PTHR47799:SF1">
    <property type="entry name" value="OMEGA-AMIDASE YAFV"/>
    <property type="match status" value="1"/>
</dbReference>
<reference evidence="2" key="1">
    <citation type="submission" date="2009-06" db="EMBL/GenBank/DDBJ databases">
        <authorList>
            <consortium name="US DOE Joint Genome Institute (JGI-PGF)"/>
            <person name="Lucas S."/>
            <person name="Copeland A."/>
            <person name="Lapidus A."/>
            <person name="Glavina del Rio T."/>
            <person name="Dalin E."/>
            <person name="Tice H."/>
            <person name="Bruce D."/>
            <person name="Goodwin L."/>
            <person name="Pitluck S."/>
            <person name="Kyrpides N."/>
            <person name="Mavromatis K."/>
            <person name="Ivanova N."/>
            <person name="Saunders E."/>
            <person name="Brettin T."/>
            <person name="Detter J.C."/>
            <person name="Han C."/>
            <person name="Larimer F."/>
            <person name="Land M."/>
            <person name="Hauser L."/>
            <person name="Markowitz V."/>
            <person name="Cheng J.-F."/>
            <person name="Hugenholtz P."/>
            <person name="Woyke T."/>
            <person name="Wu D."/>
            <person name="Gronow S."/>
            <person name="Klenk H.-P."/>
            <person name="Eisen J.A."/>
        </authorList>
    </citation>
    <scope>NUCLEOTIDE SEQUENCE</scope>
    <source>
        <strain evidence="2">Eklund 17B</strain>
    </source>
</reference>
<feature type="domain" description="CN hydrolase" evidence="1">
    <location>
        <begin position="1"/>
        <end position="233"/>
    </location>
</feature>
<dbReference type="Gene3D" id="3.60.110.10">
    <property type="entry name" value="Carbon-nitrogen hydrolase"/>
    <property type="match status" value="1"/>
</dbReference>
<accession>U4P9V7</accession>
<accession>B2TQP4</accession>
<evidence type="ECO:0000313" key="2">
    <source>
        <dbReference type="EMBL" id="ACD23263.1"/>
    </source>
</evidence>
<dbReference type="InterPro" id="IPR052737">
    <property type="entry name" value="Omega-amidase_YafV"/>
</dbReference>
<dbReference type="PROSITE" id="PS50263">
    <property type="entry name" value="CN_HYDROLASE"/>
    <property type="match status" value="1"/>
</dbReference>
<reference evidence="2" key="2">
    <citation type="submission" date="2009-08" db="EMBL/GenBank/DDBJ databases">
        <authorList>
            <person name="Shrivastava S."/>
            <person name="Brinkac L.M."/>
            <person name="Dodson R.J."/>
            <person name="Harkins D.M."/>
            <person name="Durkin A.S."/>
            <person name="Sutton G."/>
        </authorList>
    </citation>
    <scope>NUCLEOTIDE SEQUENCE</scope>
    <source>
        <strain evidence="2">Eklund 17B</strain>
    </source>
</reference>
<name>B2TQP4_CLOBB</name>
<protein>
    <submittedName>
        <fullName evidence="2">Nitrilase/cyanide hydratase and apolipoprotein N-acyltransferase</fullName>
    </submittedName>
</protein>
<dbReference type="GO" id="GO:0106008">
    <property type="term" value="F:2-oxoglutaramate amidase activity"/>
    <property type="evidence" value="ECO:0007669"/>
    <property type="project" value="TreeGrafter"/>
</dbReference>
<organism evidence="2">
    <name type="scientific">Clostridium botulinum (strain Eklund 17B / Type B)</name>
    <dbReference type="NCBI Taxonomy" id="935198"/>
    <lineage>
        <taxon>Bacteria</taxon>
        <taxon>Bacillati</taxon>
        <taxon>Bacillota</taxon>
        <taxon>Clostridia</taxon>
        <taxon>Eubacteriales</taxon>
        <taxon>Clostridiaceae</taxon>
        <taxon>Clostridium</taxon>
    </lineage>
</organism>
<dbReference type="InterPro" id="IPR003010">
    <property type="entry name" value="C-N_Hydrolase"/>
</dbReference>